<organism evidence="1 2">
    <name type="scientific">Pegethrix bostrychoides GSE-TBD4-15B</name>
    <dbReference type="NCBI Taxonomy" id="2839662"/>
    <lineage>
        <taxon>Bacteria</taxon>
        <taxon>Bacillati</taxon>
        <taxon>Cyanobacteriota</taxon>
        <taxon>Cyanophyceae</taxon>
        <taxon>Oculatellales</taxon>
        <taxon>Oculatellaceae</taxon>
        <taxon>Pegethrix</taxon>
    </lineage>
</organism>
<dbReference type="EMBL" id="JAHHHV010000035">
    <property type="protein sequence ID" value="MBW4465230.1"/>
    <property type="molecule type" value="Genomic_DNA"/>
</dbReference>
<dbReference type="Proteomes" id="UP000707356">
    <property type="component" value="Unassembled WGS sequence"/>
</dbReference>
<accession>A0A951PA74</accession>
<proteinExistence type="predicted"/>
<evidence type="ECO:0000313" key="1">
    <source>
        <dbReference type="EMBL" id="MBW4465230.1"/>
    </source>
</evidence>
<name>A0A951PA74_9CYAN</name>
<reference evidence="1" key="1">
    <citation type="submission" date="2021-05" db="EMBL/GenBank/DDBJ databases">
        <authorList>
            <person name="Pietrasiak N."/>
            <person name="Ward R."/>
            <person name="Stajich J.E."/>
            <person name="Kurbessoian T."/>
        </authorList>
    </citation>
    <scope>NUCLEOTIDE SEQUENCE</scope>
    <source>
        <strain evidence="1">GSE-TBD4-15B</strain>
    </source>
</reference>
<protein>
    <submittedName>
        <fullName evidence="1">Uncharacterized protein</fullName>
    </submittedName>
</protein>
<reference evidence="1" key="2">
    <citation type="journal article" date="2022" name="Microbiol. Resour. Announc.">
        <title>Metagenome Sequencing to Explore Phylogenomics of Terrestrial Cyanobacteria.</title>
        <authorList>
            <person name="Ward R.D."/>
            <person name="Stajich J.E."/>
            <person name="Johansen J.R."/>
            <person name="Huntemann M."/>
            <person name="Clum A."/>
            <person name="Foster B."/>
            <person name="Foster B."/>
            <person name="Roux S."/>
            <person name="Palaniappan K."/>
            <person name="Varghese N."/>
            <person name="Mukherjee S."/>
            <person name="Reddy T.B.K."/>
            <person name="Daum C."/>
            <person name="Copeland A."/>
            <person name="Chen I.A."/>
            <person name="Ivanova N.N."/>
            <person name="Kyrpides N.C."/>
            <person name="Shapiro N."/>
            <person name="Eloe-Fadrosh E.A."/>
            <person name="Pietrasiak N."/>
        </authorList>
    </citation>
    <scope>NUCLEOTIDE SEQUENCE</scope>
    <source>
        <strain evidence="1">GSE-TBD4-15B</strain>
    </source>
</reference>
<gene>
    <name evidence="1" type="ORF">KME07_07290</name>
</gene>
<evidence type="ECO:0000313" key="2">
    <source>
        <dbReference type="Proteomes" id="UP000707356"/>
    </source>
</evidence>
<comment type="caution">
    <text evidence="1">The sequence shown here is derived from an EMBL/GenBank/DDBJ whole genome shotgun (WGS) entry which is preliminary data.</text>
</comment>
<sequence length="118" mass="13631">MPAAVLDLVDSRQIEANSYWSMEVFYPGNMLRSRLKGQIRKELGGDLIGNFKFDNPVYDEITDQTRFHVFFRSSETEKFPIPEPDEFWVYDLLILLPNGDYQRILKGKVAVDPGVTDV</sequence>
<dbReference type="AlphaFoldDB" id="A0A951PA74"/>